<evidence type="ECO:0000256" key="5">
    <source>
        <dbReference type="SAM" id="MobiDB-lite"/>
    </source>
</evidence>
<keyword evidence="8" id="KW-1185">Reference proteome</keyword>
<dbReference type="PANTHER" id="PTHR37326:SF1">
    <property type="entry name" value="BLL3975 PROTEIN"/>
    <property type="match status" value="1"/>
</dbReference>
<dbReference type="Proteomes" id="UP001194696">
    <property type="component" value="Unassembled WGS sequence"/>
</dbReference>
<keyword evidence="4" id="KW-0862">Zinc</keyword>
<comment type="caution">
    <text evidence="7">The sequence shown here is derived from an EMBL/GenBank/DDBJ whole genome shotgun (WGS) entry which is preliminary data.</text>
</comment>
<evidence type="ECO:0000313" key="8">
    <source>
        <dbReference type="Proteomes" id="UP001194696"/>
    </source>
</evidence>
<feature type="compositionally biased region" description="Basic and acidic residues" evidence="5">
    <location>
        <begin position="48"/>
        <end position="59"/>
    </location>
</feature>
<keyword evidence="3" id="KW-0378">Hydrolase</keyword>
<feature type="region of interest" description="Disordered" evidence="5">
    <location>
        <begin position="235"/>
        <end position="300"/>
    </location>
</feature>
<dbReference type="CDD" id="cd06251">
    <property type="entry name" value="M14_ASTE_ASPA-like"/>
    <property type="match status" value="1"/>
</dbReference>
<evidence type="ECO:0000256" key="4">
    <source>
        <dbReference type="ARBA" id="ARBA00022833"/>
    </source>
</evidence>
<evidence type="ECO:0000256" key="3">
    <source>
        <dbReference type="ARBA" id="ARBA00022801"/>
    </source>
</evidence>
<feature type="domain" description="SPX" evidence="6">
    <location>
        <begin position="1"/>
        <end position="237"/>
    </location>
</feature>
<dbReference type="PROSITE" id="PS51382">
    <property type="entry name" value="SPX"/>
    <property type="match status" value="1"/>
</dbReference>
<evidence type="ECO:0000256" key="1">
    <source>
        <dbReference type="ARBA" id="ARBA00001947"/>
    </source>
</evidence>
<comment type="cofactor">
    <cofactor evidence="1">
        <name>Zn(2+)</name>
        <dbReference type="ChEBI" id="CHEBI:29105"/>
    </cofactor>
</comment>
<dbReference type="InterPro" id="IPR004331">
    <property type="entry name" value="SPX_dom"/>
</dbReference>
<dbReference type="InterPro" id="IPR055438">
    <property type="entry name" value="AstE_AspA_cat"/>
</dbReference>
<sequence length="761" mass="85228">MKFAKQLGLRSIPSWAPYYLDYKSLKGYIKSSFKDFTAPLESLESLDHEDHEDHEHGETDQNVQPSIPTRASPESVAAATDANSESPIIVPHPRQDDDNSHHHNVTLTTAQEEKELLVKETVPSPKKKTDEEAAREASINIIVEGFRALLWAELEKVNARYEAQERIAGVTMERLSASWRANFTPAELKQWRSDLTVLILNLEYLLEFSQTNITGFKKIVKKFDKHYRGCNPSGYTSSASSIHAPEHHHHHHHHQQIHGTDINGSGHHDNDVLHNNNHPIHRPNNSNGNLHNNNNNNNNNNAITYLGTTTENDTAGPLSMFNALGIHGRNTPTIYLPQNFPEPTSSLHPQEPFIRNIHSPGAHSKSIFYHYYGGVSSLSLEFWKMVTERTFAKSEKDERLLTEARTLWRKRTPVVAEHLSPLPLSVDPKNYPVWDDLDLDILPSGRISRLWVVLAEDAMSTPIRVPVIVAKGVRPGPVVGLTAALHGNELNGIPLTHRLVLQEIQCQALHGIVVAVPVANVPGYLAQQRGFTDGTDLNRLMPGKKNGTTSQVYSYNLMTRLVKHFTHLIDLHTASKGRVNSLYVRANMQNPITRHMARLQNPQIIVHNTSPDGSLRGAAMQQYNIPAITVEIGDPARFQKRFVKSAILGVTNILSHLKMVEDEHEVQDYDPVVCAKSYWIFTKGGGILNVLPDVNTWVRKGDLIATLHNIFGMEEHRYFAPEDGIVVGKSVDPVCQSGCRILHLGVVSDHFPEGKIDDGHM</sequence>
<dbReference type="CDD" id="cd14447">
    <property type="entry name" value="SPX"/>
    <property type="match status" value="1"/>
</dbReference>
<reference evidence="7 8" key="1">
    <citation type="journal article" date="2020" name="Fungal Divers.">
        <title>Resolving the Mortierellaceae phylogeny through synthesis of multi-gene phylogenetics and phylogenomics.</title>
        <authorList>
            <person name="Vandepol N."/>
            <person name="Liber J."/>
            <person name="Desiro A."/>
            <person name="Na H."/>
            <person name="Kennedy M."/>
            <person name="Barry K."/>
            <person name="Grigoriev I.V."/>
            <person name="Miller A.N."/>
            <person name="O'Donnell K."/>
            <person name="Stajich J.E."/>
            <person name="Bonito G."/>
        </authorList>
    </citation>
    <scope>NUCLEOTIDE SEQUENCE [LARGE SCALE GENOMIC DNA]</scope>
    <source>
        <strain evidence="7 8">AD045</strain>
    </source>
</reference>
<name>A0ABQ7JSZ6_9FUNG</name>
<dbReference type="EMBL" id="JAAAIM010000764">
    <property type="protein sequence ID" value="KAG0284507.1"/>
    <property type="molecule type" value="Genomic_DNA"/>
</dbReference>
<gene>
    <name evidence="7" type="ORF">BGZ96_011120</name>
</gene>
<dbReference type="PANTHER" id="PTHR37326">
    <property type="entry name" value="BLL3975 PROTEIN"/>
    <property type="match status" value="1"/>
</dbReference>
<feature type="compositionally biased region" description="Low complexity" evidence="5">
    <location>
        <begin position="273"/>
        <end position="300"/>
    </location>
</feature>
<feature type="region of interest" description="Disordered" evidence="5">
    <location>
        <begin position="48"/>
        <end position="131"/>
    </location>
</feature>
<accession>A0ABQ7JSZ6</accession>
<dbReference type="Pfam" id="PF03105">
    <property type="entry name" value="SPX"/>
    <property type="match status" value="1"/>
</dbReference>
<feature type="compositionally biased region" description="Basic residues" evidence="5">
    <location>
        <begin position="246"/>
        <end position="256"/>
    </location>
</feature>
<organism evidence="7 8">
    <name type="scientific">Linnemannia gamsii</name>
    <dbReference type="NCBI Taxonomy" id="64522"/>
    <lineage>
        <taxon>Eukaryota</taxon>
        <taxon>Fungi</taxon>
        <taxon>Fungi incertae sedis</taxon>
        <taxon>Mucoromycota</taxon>
        <taxon>Mortierellomycotina</taxon>
        <taxon>Mortierellomycetes</taxon>
        <taxon>Mortierellales</taxon>
        <taxon>Mortierellaceae</taxon>
        <taxon>Linnemannia</taxon>
    </lineage>
</organism>
<evidence type="ECO:0000313" key="7">
    <source>
        <dbReference type="EMBL" id="KAG0284507.1"/>
    </source>
</evidence>
<feature type="compositionally biased region" description="Polar residues" evidence="5">
    <location>
        <begin position="60"/>
        <end position="69"/>
    </location>
</feature>
<proteinExistence type="predicted"/>
<dbReference type="SUPFAM" id="SSF53187">
    <property type="entry name" value="Zn-dependent exopeptidases"/>
    <property type="match status" value="1"/>
</dbReference>
<evidence type="ECO:0000256" key="2">
    <source>
        <dbReference type="ARBA" id="ARBA00022723"/>
    </source>
</evidence>
<evidence type="ECO:0000259" key="6">
    <source>
        <dbReference type="PROSITE" id="PS51382"/>
    </source>
</evidence>
<dbReference type="Pfam" id="PF24827">
    <property type="entry name" value="AstE_AspA_cat"/>
    <property type="match status" value="1"/>
</dbReference>
<dbReference type="InterPro" id="IPR053138">
    <property type="entry name" value="N-alpha-Ac-DABA_deacetylase"/>
</dbReference>
<protein>
    <recommendedName>
        <fullName evidence="6">SPX domain-containing protein</fullName>
    </recommendedName>
</protein>
<keyword evidence="2" id="KW-0479">Metal-binding</keyword>
<dbReference type="Gene3D" id="3.40.630.10">
    <property type="entry name" value="Zn peptidases"/>
    <property type="match status" value="1"/>
</dbReference>